<organism evidence="1 2">
    <name type="scientific">Sinorhizobium phage phiM7</name>
    <dbReference type="NCBI Taxonomy" id="1647403"/>
    <lineage>
        <taxon>Viruses</taxon>
        <taxon>Duplodnaviria</taxon>
        <taxon>Heunggongvirae</taxon>
        <taxon>Uroviricota</taxon>
        <taxon>Caudoviricetes</taxon>
        <taxon>Emdodecavirus</taxon>
        <taxon>Emdodecavirus M7</taxon>
    </lineage>
</organism>
<protein>
    <submittedName>
        <fullName evidence="1">Uncharacterized protein</fullName>
    </submittedName>
</protein>
<dbReference type="Proteomes" id="UP000221947">
    <property type="component" value="Segment"/>
</dbReference>
<evidence type="ECO:0000313" key="1">
    <source>
        <dbReference type="EMBL" id="AKF12711.1"/>
    </source>
</evidence>
<gene>
    <name evidence="1" type="ORF">PHIM7_165</name>
</gene>
<evidence type="ECO:0000313" key="2">
    <source>
        <dbReference type="Proteomes" id="UP000221947"/>
    </source>
</evidence>
<accession>A0A0F6WBV5</accession>
<dbReference type="EMBL" id="KR052480">
    <property type="protein sequence ID" value="AKF12711.1"/>
    <property type="molecule type" value="Genomic_DNA"/>
</dbReference>
<name>A0A0F6WBV5_9CAUD</name>
<reference evidence="1 2" key="1">
    <citation type="submission" date="2015-04" db="EMBL/GenBank/DDBJ databases">
        <authorList>
            <person name="Schouten J.T."/>
            <person name="Crockett J.T."/>
            <person name="Hodson T.S."/>
            <person name="Hyde J.R."/>
            <person name="Smith T.A."/>
            <person name="Merrill B.D."/>
            <person name="Crook M.B."/>
            <person name="Griffitts J.S."/>
            <person name="Burnett S.H."/>
            <person name="Grose J.H."/>
            <person name="Breakwell D.P."/>
        </authorList>
    </citation>
    <scope>NUCLEOTIDE SEQUENCE [LARGE SCALE GENOMIC DNA]</scope>
</reference>
<proteinExistence type="predicted"/>
<keyword evidence="2" id="KW-1185">Reference proteome</keyword>
<sequence>MASKKTGNYPIPFDTNGNQLHYPETWTRDGVVMKDNFVFADVLTFSHFSRGRSAAYAYFKRSTGETVTVFLSDLADMLKIMVRGEVEGTFTFCKKGMNYGTKLVA</sequence>